<dbReference type="PROSITE" id="PS51296">
    <property type="entry name" value="RIESKE"/>
    <property type="match status" value="1"/>
</dbReference>
<dbReference type="Proteomes" id="UP000289437">
    <property type="component" value="Unassembled WGS sequence"/>
</dbReference>
<dbReference type="PROSITE" id="PS00570">
    <property type="entry name" value="RING_HYDROXYL_ALPHA"/>
    <property type="match status" value="1"/>
</dbReference>
<dbReference type="EMBL" id="RDSM01000002">
    <property type="protein sequence ID" value="RXH55508.1"/>
    <property type="molecule type" value="Genomic_DNA"/>
</dbReference>
<protein>
    <submittedName>
        <fullName evidence="7">Putative oxygenase</fullName>
    </submittedName>
</protein>
<dbReference type="InterPro" id="IPR044043">
    <property type="entry name" value="VanA_C_cat"/>
</dbReference>
<keyword evidence="5" id="KW-0411">Iron-sulfur</keyword>
<dbReference type="InterPro" id="IPR050584">
    <property type="entry name" value="Cholesterol_7-desaturase"/>
</dbReference>
<sequence>MEPLTSFVPSSELTAPAALNAVPLPRECTFPEADWRALAPFWYPVAFSHEITDKPYAAKLLDERVVLYRLTDGTITAAKDICFHRGVPLSMGFVEGNEIICRYHGLRYAPDGRCVCIPAHPNGAISPRLRLHMFSAQERYGLVWVRLVDEGERPLPELEEWFDKDYVQVLPEAVSINAAAGRQVEGFLDVSHFAFVHVESFGESDNAVVPDYVVTKKADGFVADYISTVSNYSHEFKHLNPPGFMWHRRFEVFLPFTAKLTVTFPGGGKLHILNLASPVSARKTKLFVPICRNFDKDSPVQATLDFNYQVFAEDIAIVEQQYPEDLPLDLHAEAHFPADRSSITYRKGLAALGLGRTYTS</sequence>
<feature type="domain" description="Rieske" evidence="6">
    <location>
        <begin position="42"/>
        <end position="145"/>
    </location>
</feature>
<comment type="caution">
    <text evidence="7">The sequence shown here is derived from an EMBL/GenBank/DDBJ whole genome shotgun (WGS) entry which is preliminary data.</text>
</comment>
<dbReference type="SUPFAM" id="SSF50022">
    <property type="entry name" value="ISP domain"/>
    <property type="match status" value="1"/>
</dbReference>
<dbReference type="Pfam" id="PF19112">
    <property type="entry name" value="VanA_C"/>
    <property type="match status" value="1"/>
</dbReference>
<dbReference type="OrthoDB" id="9800776at2"/>
<evidence type="ECO:0000256" key="3">
    <source>
        <dbReference type="ARBA" id="ARBA00023002"/>
    </source>
</evidence>
<dbReference type="AlphaFoldDB" id="A0A4Q0T0N6"/>
<dbReference type="PANTHER" id="PTHR21266">
    <property type="entry name" value="IRON-SULFUR DOMAIN CONTAINING PROTEIN"/>
    <property type="match status" value="1"/>
</dbReference>
<dbReference type="InterPro" id="IPR015881">
    <property type="entry name" value="ARHD_Rieske_2Fe_2S"/>
</dbReference>
<keyword evidence="4" id="KW-0408">Iron</keyword>
<keyword evidence="8" id="KW-1185">Reference proteome</keyword>
<dbReference type="GO" id="GO:0051537">
    <property type="term" value="F:2 iron, 2 sulfur cluster binding"/>
    <property type="evidence" value="ECO:0007669"/>
    <property type="project" value="UniProtKB-KW"/>
</dbReference>
<organism evidence="7 8">
    <name type="scientific">Granulicella sibirica</name>
    <dbReference type="NCBI Taxonomy" id="2479048"/>
    <lineage>
        <taxon>Bacteria</taxon>
        <taxon>Pseudomonadati</taxon>
        <taxon>Acidobacteriota</taxon>
        <taxon>Terriglobia</taxon>
        <taxon>Terriglobales</taxon>
        <taxon>Acidobacteriaceae</taxon>
        <taxon>Granulicella</taxon>
    </lineage>
</organism>
<dbReference type="Pfam" id="PF00355">
    <property type="entry name" value="Rieske"/>
    <property type="match status" value="1"/>
</dbReference>
<keyword evidence="3" id="KW-0560">Oxidoreductase</keyword>
<evidence type="ECO:0000256" key="1">
    <source>
        <dbReference type="ARBA" id="ARBA00022714"/>
    </source>
</evidence>
<name>A0A4Q0T0N6_9BACT</name>
<evidence type="ECO:0000313" key="7">
    <source>
        <dbReference type="EMBL" id="RXH55508.1"/>
    </source>
</evidence>
<reference evidence="7 8" key="1">
    <citation type="submission" date="2018-11" db="EMBL/GenBank/DDBJ databases">
        <authorList>
            <person name="Mardanov A.V."/>
            <person name="Ravin N.V."/>
            <person name="Dedysh S.N."/>
        </authorList>
    </citation>
    <scope>NUCLEOTIDE SEQUENCE [LARGE SCALE GENOMIC DNA]</scope>
    <source>
        <strain evidence="7 8">AF10</strain>
    </source>
</reference>
<reference evidence="8" key="2">
    <citation type="submission" date="2019-02" db="EMBL/GenBank/DDBJ databases">
        <title>Granulicella sibirica sp. nov., a psychrotolerant acidobacterium isolated from an organic soil layer in forested tundra, West Siberia.</title>
        <authorList>
            <person name="Oshkin I.Y."/>
            <person name="Kulichevskaya I.S."/>
            <person name="Rijpstra W.I.C."/>
            <person name="Sinninghe Damste J.S."/>
            <person name="Rakitin A.L."/>
            <person name="Ravin N.V."/>
            <person name="Dedysh S.N."/>
        </authorList>
    </citation>
    <scope>NUCLEOTIDE SEQUENCE [LARGE SCALE GENOMIC DNA]</scope>
    <source>
        <strain evidence="8">AF10</strain>
    </source>
</reference>
<proteinExistence type="predicted"/>
<evidence type="ECO:0000256" key="2">
    <source>
        <dbReference type="ARBA" id="ARBA00022723"/>
    </source>
</evidence>
<dbReference type="SUPFAM" id="SSF55961">
    <property type="entry name" value="Bet v1-like"/>
    <property type="match status" value="1"/>
</dbReference>
<dbReference type="InterPro" id="IPR017941">
    <property type="entry name" value="Rieske_2Fe-2S"/>
</dbReference>
<gene>
    <name evidence="7" type="ORF">GRAN_2365</name>
</gene>
<accession>A0A4Q0T0N6</accession>
<dbReference type="Gene3D" id="2.102.10.10">
    <property type="entry name" value="Rieske [2Fe-2S] iron-sulphur domain"/>
    <property type="match status" value="1"/>
</dbReference>
<keyword evidence="1" id="KW-0001">2Fe-2S</keyword>
<evidence type="ECO:0000256" key="4">
    <source>
        <dbReference type="ARBA" id="ARBA00023004"/>
    </source>
</evidence>
<dbReference type="GO" id="GO:0005506">
    <property type="term" value="F:iron ion binding"/>
    <property type="evidence" value="ECO:0007669"/>
    <property type="project" value="InterPro"/>
</dbReference>
<evidence type="ECO:0000313" key="8">
    <source>
        <dbReference type="Proteomes" id="UP000289437"/>
    </source>
</evidence>
<dbReference type="RefSeq" id="WP_128913153.1">
    <property type="nucleotide sequence ID" value="NZ_RDSM01000002.1"/>
</dbReference>
<evidence type="ECO:0000259" key="6">
    <source>
        <dbReference type="PROSITE" id="PS51296"/>
    </source>
</evidence>
<evidence type="ECO:0000256" key="5">
    <source>
        <dbReference type="ARBA" id="ARBA00023014"/>
    </source>
</evidence>
<dbReference type="GO" id="GO:0016491">
    <property type="term" value="F:oxidoreductase activity"/>
    <property type="evidence" value="ECO:0007669"/>
    <property type="project" value="UniProtKB-KW"/>
</dbReference>
<keyword evidence="2" id="KW-0479">Metal-binding</keyword>
<dbReference type="PANTHER" id="PTHR21266:SF57">
    <property type="entry name" value="3-CHLOROBENZOATE-3,4-DIOXYGENASE"/>
    <property type="match status" value="1"/>
</dbReference>
<dbReference type="Gene3D" id="3.90.380.10">
    <property type="entry name" value="Naphthalene 1,2-dioxygenase Alpha Subunit, Chain A, domain 1"/>
    <property type="match status" value="1"/>
</dbReference>
<dbReference type="InterPro" id="IPR036922">
    <property type="entry name" value="Rieske_2Fe-2S_sf"/>
</dbReference>